<dbReference type="Gene3D" id="1.20.1280.50">
    <property type="match status" value="1"/>
</dbReference>
<proteinExistence type="predicted"/>
<dbReference type="Pfam" id="PF00646">
    <property type="entry name" value="F-box"/>
    <property type="match status" value="1"/>
</dbReference>
<dbReference type="SMART" id="SM00256">
    <property type="entry name" value="FBOX"/>
    <property type="match status" value="1"/>
</dbReference>
<evidence type="ECO:0000259" key="1">
    <source>
        <dbReference type="PROSITE" id="PS50181"/>
    </source>
</evidence>
<dbReference type="InterPro" id="IPR055290">
    <property type="entry name" value="At3g26010-like"/>
</dbReference>
<dbReference type="SUPFAM" id="SSF81383">
    <property type="entry name" value="F-box domain"/>
    <property type="match status" value="1"/>
</dbReference>
<dbReference type="InterPro" id="IPR001810">
    <property type="entry name" value="F-box_dom"/>
</dbReference>
<dbReference type="PROSITE" id="PS50181">
    <property type="entry name" value="FBOX"/>
    <property type="match status" value="1"/>
</dbReference>
<dbReference type="OrthoDB" id="738899at2759"/>
<name>A0A5J9W001_9POAL</name>
<dbReference type="InterPro" id="IPR036047">
    <property type="entry name" value="F-box-like_dom_sf"/>
</dbReference>
<feature type="non-terminal residue" evidence="2">
    <location>
        <position position="1"/>
    </location>
</feature>
<keyword evidence="3" id="KW-1185">Reference proteome</keyword>
<dbReference type="PANTHER" id="PTHR35546:SF24">
    <property type="entry name" value="F-BOX DOMAIN-CONTAINING PROTEIN"/>
    <property type="match status" value="1"/>
</dbReference>
<feature type="domain" description="F-box" evidence="1">
    <location>
        <begin position="36"/>
        <end position="82"/>
    </location>
</feature>
<dbReference type="Gramene" id="TVU41226">
    <property type="protein sequence ID" value="TVU41226"/>
    <property type="gene ID" value="EJB05_14727"/>
</dbReference>
<gene>
    <name evidence="2" type="ORF">EJB05_14727</name>
</gene>
<evidence type="ECO:0000313" key="3">
    <source>
        <dbReference type="Proteomes" id="UP000324897"/>
    </source>
</evidence>
<dbReference type="AlphaFoldDB" id="A0A5J9W001"/>
<organism evidence="2 3">
    <name type="scientific">Eragrostis curvula</name>
    <name type="common">weeping love grass</name>
    <dbReference type="NCBI Taxonomy" id="38414"/>
    <lineage>
        <taxon>Eukaryota</taxon>
        <taxon>Viridiplantae</taxon>
        <taxon>Streptophyta</taxon>
        <taxon>Embryophyta</taxon>
        <taxon>Tracheophyta</taxon>
        <taxon>Spermatophyta</taxon>
        <taxon>Magnoliopsida</taxon>
        <taxon>Liliopsida</taxon>
        <taxon>Poales</taxon>
        <taxon>Poaceae</taxon>
        <taxon>PACMAD clade</taxon>
        <taxon>Chloridoideae</taxon>
        <taxon>Eragrostideae</taxon>
        <taxon>Eragrostidinae</taxon>
        <taxon>Eragrostis</taxon>
    </lineage>
</organism>
<accession>A0A5J9W001</accession>
<evidence type="ECO:0000313" key="2">
    <source>
        <dbReference type="EMBL" id="TVU41226.1"/>
    </source>
</evidence>
<comment type="caution">
    <text evidence="2">The sequence shown here is derived from an EMBL/GenBank/DDBJ whole genome shotgun (WGS) entry which is preliminary data.</text>
</comment>
<reference evidence="2 3" key="1">
    <citation type="journal article" date="2019" name="Sci. Rep.">
        <title>A high-quality genome of Eragrostis curvula grass provides insights into Poaceae evolution and supports new strategies to enhance forage quality.</title>
        <authorList>
            <person name="Carballo J."/>
            <person name="Santos B.A.C.M."/>
            <person name="Zappacosta D."/>
            <person name="Garbus I."/>
            <person name="Selva J.P."/>
            <person name="Gallo C.A."/>
            <person name="Diaz A."/>
            <person name="Albertini E."/>
            <person name="Caccamo M."/>
            <person name="Echenique V."/>
        </authorList>
    </citation>
    <scope>NUCLEOTIDE SEQUENCE [LARGE SCALE GENOMIC DNA]</scope>
    <source>
        <strain evidence="3">cv. Victoria</strain>
        <tissue evidence="2">Leaf</tissue>
    </source>
</reference>
<sequence length="276" mass="31049">MLIDLHRSAWPLIAATVQLQPHEEPDMECPNPIKSPAMTAGLPNDALVEILSLLPVKPLHKSKCVAQSWHDLIDDPLLRRKLVQTLEGFFVMDDGDDWGHFNFINLLFSFRSGRLPSVPLGSVLGGVVNVVVLDVQGKTRKIISVPKVAGWDPGYVAQSQGRLHYLKESQMCDTSSIWVLNDYGTHEWVLLDTINFLKLFETKSYLGGEMELRFVGIHPDRNVVFLTQISKRQLMSYDMDSKEASVIGTHGNLNWQTDIVPYVPSFSKSPVLKCMH</sequence>
<protein>
    <recommendedName>
        <fullName evidence="1">F-box domain-containing protein</fullName>
    </recommendedName>
</protein>
<dbReference type="Proteomes" id="UP000324897">
    <property type="component" value="Chromosome 4"/>
</dbReference>
<dbReference type="PANTHER" id="PTHR35546">
    <property type="entry name" value="F-BOX PROTEIN INTERACTION DOMAIN PROTEIN-RELATED"/>
    <property type="match status" value="1"/>
</dbReference>
<dbReference type="EMBL" id="RWGY01000007">
    <property type="protein sequence ID" value="TVU41226.1"/>
    <property type="molecule type" value="Genomic_DNA"/>
</dbReference>